<feature type="compositionally biased region" description="Pro residues" evidence="1">
    <location>
        <begin position="62"/>
        <end position="73"/>
    </location>
</feature>
<organism evidence="2 3">
    <name type="scientific">Marasmiellus scandens</name>
    <dbReference type="NCBI Taxonomy" id="2682957"/>
    <lineage>
        <taxon>Eukaryota</taxon>
        <taxon>Fungi</taxon>
        <taxon>Dikarya</taxon>
        <taxon>Basidiomycota</taxon>
        <taxon>Agaricomycotina</taxon>
        <taxon>Agaricomycetes</taxon>
        <taxon>Agaricomycetidae</taxon>
        <taxon>Agaricales</taxon>
        <taxon>Marasmiineae</taxon>
        <taxon>Omphalotaceae</taxon>
        <taxon>Marasmiellus</taxon>
    </lineage>
</organism>
<feature type="compositionally biased region" description="Basic and acidic residues" evidence="1">
    <location>
        <begin position="50"/>
        <end position="60"/>
    </location>
</feature>
<dbReference type="Proteomes" id="UP001498398">
    <property type="component" value="Unassembled WGS sequence"/>
</dbReference>
<evidence type="ECO:0000313" key="2">
    <source>
        <dbReference type="EMBL" id="KAK7458178.1"/>
    </source>
</evidence>
<name>A0ABR1JDU5_9AGAR</name>
<feature type="compositionally biased region" description="Basic and acidic residues" evidence="1">
    <location>
        <begin position="12"/>
        <end position="30"/>
    </location>
</feature>
<dbReference type="EMBL" id="JBANRG010000018">
    <property type="protein sequence ID" value="KAK7458178.1"/>
    <property type="molecule type" value="Genomic_DNA"/>
</dbReference>
<proteinExistence type="predicted"/>
<gene>
    <name evidence="2" type="ORF">VKT23_010086</name>
</gene>
<feature type="region of interest" description="Disordered" evidence="1">
    <location>
        <begin position="1"/>
        <end position="91"/>
    </location>
</feature>
<keyword evidence="3" id="KW-1185">Reference proteome</keyword>
<evidence type="ECO:0000313" key="3">
    <source>
        <dbReference type="Proteomes" id="UP001498398"/>
    </source>
</evidence>
<accession>A0ABR1JDU5</accession>
<feature type="compositionally biased region" description="Basic residues" evidence="1">
    <location>
        <begin position="31"/>
        <end position="41"/>
    </location>
</feature>
<reference evidence="2 3" key="1">
    <citation type="submission" date="2024-01" db="EMBL/GenBank/DDBJ databases">
        <title>A draft genome for the cacao thread blight pathogen Marasmiellus scandens.</title>
        <authorList>
            <person name="Baruah I.K."/>
            <person name="Leung J."/>
            <person name="Bukari Y."/>
            <person name="Amoako-Attah I."/>
            <person name="Meinhardt L.W."/>
            <person name="Bailey B.A."/>
            <person name="Cohen S.P."/>
        </authorList>
    </citation>
    <scope>NUCLEOTIDE SEQUENCE [LARGE SCALE GENOMIC DNA]</scope>
    <source>
        <strain evidence="2 3">GH-19</strain>
    </source>
</reference>
<sequence>MPGKRGRPPKYLTDEERKAARQKVAHDYHIRRGKSLRKLRRELKALMGTAEKKQEKKKEFPPSSPLPTSPPPLASTSLPPSSPPKSPIASASALTTLPVRYRNQVQNDLHFQKKTETNHLAALSGYRWPRMKFINVSSDSESELPHTTKKIKSHIRACSPEDNSLPMASSVENSPK</sequence>
<comment type="caution">
    <text evidence="2">The sequence shown here is derived from an EMBL/GenBank/DDBJ whole genome shotgun (WGS) entry which is preliminary data.</text>
</comment>
<evidence type="ECO:0000256" key="1">
    <source>
        <dbReference type="SAM" id="MobiDB-lite"/>
    </source>
</evidence>
<protein>
    <submittedName>
        <fullName evidence="2">Uncharacterized protein</fullName>
    </submittedName>
</protein>